<proteinExistence type="predicted"/>
<reference evidence="1 2" key="1">
    <citation type="journal article" date="2018" name="Front. Microbiol.">
        <title>Jumbo Bacteriophages Are Represented Within an Increasing Diversity of Environmental Viruses Infecting the Emerging Phytopathogen, Dickeya solani.</title>
        <authorList>
            <person name="Day A.W."/>
            <person name="Ahn J."/>
            <person name="Salmond G.P.C."/>
        </authorList>
    </citation>
    <scope>NUCLEOTIDE SEQUENCE [LARGE SCALE GENOMIC DNA]</scope>
</reference>
<sequence>MAFQSLKSARVDISKSKEVQKDFASLCYTGALRLAVRKDIRDEIEVDFETLSLRFPVKYYCPGSPKLSLSIGQSVAQQFLKDPRLVSSSNRTLRTTNITRDGAYAILHFLQEEKS</sequence>
<accession>A0A384ZWL8</accession>
<name>A0A384ZWL8_9CAUD</name>
<dbReference type="Proteomes" id="UP000263742">
    <property type="component" value="Segment"/>
</dbReference>
<evidence type="ECO:0000313" key="1">
    <source>
        <dbReference type="EMBL" id="AXG66653.1"/>
    </source>
</evidence>
<protein>
    <submittedName>
        <fullName evidence="1">Uncharacterized protein</fullName>
    </submittedName>
</protein>
<dbReference type="EMBL" id="MH460460">
    <property type="protein sequence ID" value="AXG66653.1"/>
    <property type="molecule type" value="Genomic_DNA"/>
</dbReference>
<evidence type="ECO:0000313" key="2">
    <source>
        <dbReference type="Proteomes" id="UP000263742"/>
    </source>
</evidence>
<organism evidence="1 2">
    <name type="scientific">Dickeya phage vB_DsoM_JA13</name>
    <dbReference type="NCBI Taxonomy" id="2283030"/>
    <lineage>
        <taxon>Viruses</taxon>
        <taxon>Duplodnaviria</taxon>
        <taxon>Heunggongvirae</taxon>
        <taxon>Uroviricota</taxon>
        <taxon>Caudoviricetes</taxon>
        <taxon>Salmondvirus</taxon>
        <taxon>Salmondvirus JA11</taxon>
    </lineage>
</organism>
<gene>
    <name evidence="1" type="ORF">JA13_250</name>
</gene>